<keyword evidence="4" id="KW-1185">Reference proteome</keyword>
<feature type="domain" description="ChsH2 rubredoxin-like zinc ribbon" evidence="2">
    <location>
        <begin position="13"/>
        <end position="45"/>
    </location>
</feature>
<name>A0ABT1M1K8_9MYCO</name>
<dbReference type="InterPro" id="IPR052513">
    <property type="entry name" value="Thioester_dehydratase-like"/>
</dbReference>
<feature type="domain" description="ChsH2 C-terminal OB-fold" evidence="1">
    <location>
        <begin position="50"/>
        <end position="114"/>
    </location>
</feature>
<dbReference type="InterPro" id="IPR002878">
    <property type="entry name" value="ChsH2_C"/>
</dbReference>
<dbReference type="SUPFAM" id="SSF50249">
    <property type="entry name" value="Nucleic acid-binding proteins"/>
    <property type="match status" value="1"/>
</dbReference>
<dbReference type="EMBL" id="JANDBD010000004">
    <property type="protein sequence ID" value="MCP9272991.1"/>
    <property type="molecule type" value="Genomic_DNA"/>
</dbReference>
<organism evidence="3 4">
    <name type="scientific">Mycolicibacterium arenosum</name>
    <dbReference type="NCBI Taxonomy" id="2952157"/>
    <lineage>
        <taxon>Bacteria</taxon>
        <taxon>Bacillati</taxon>
        <taxon>Actinomycetota</taxon>
        <taxon>Actinomycetes</taxon>
        <taxon>Mycobacteriales</taxon>
        <taxon>Mycobacteriaceae</taxon>
        <taxon>Mycolicibacterium</taxon>
    </lineage>
</organism>
<dbReference type="InterPro" id="IPR012340">
    <property type="entry name" value="NA-bd_OB-fold"/>
</dbReference>
<dbReference type="PANTHER" id="PTHR34075:SF5">
    <property type="entry name" value="BLR3430 PROTEIN"/>
    <property type="match status" value="1"/>
</dbReference>
<reference evidence="3 4" key="1">
    <citation type="submission" date="2022-06" db="EMBL/GenBank/DDBJ databases">
        <title>Mycolicibacterium sp. CAU 1645 isolated from seawater.</title>
        <authorList>
            <person name="Kim W."/>
        </authorList>
    </citation>
    <scope>NUCLEOTIDE SEQUENCE [LARGE SCALE GENOMIC DNA]</scope>
    <source>
        <strain evidence="3 4">CAU 1645</strain>
    </source>
</reference>
<gene>
    <name evidence="3" type="ORF">NM203_12445</name>
</gene>
<dbReference type="Gene3D" id="6.10.30.10">
    <property type="match status" value="1"/>
</dbReference>
<evidence type="ECO:0000313" key="3">
    <source>
        <dbReference type="EMBL" id="MCP9272991.1"/>
    </source>
</evidence>
<evidence type="ECO:0000259" key="2">
    <source>
        <dbReference type="Pfam" id="PF12172"/>
    </source>
</evidence>
<dbReference type="RefSeq" id="WP_255060422.1">
    <property type="nucleotide sequence ID" value="NZ_JANDBD010000004.1"/>
</dbReference>
<accession>A0ABT1M1K8</accession>
<evidence type="ECO:0000313" key="4">
    <source>
        <dbReference type="Proteomes" id="UP001651690"/>
    </source>
</evidence>
<dbReference type="Pfam" id="PF12172">
    <property type="entry name" value="zf-ChsH2"/>
    <property type="match status" value="1"/>
</dbReference>
<sequence length="134" mass="14324">MLPELTEHNRAFWTGGADGRLHVPYCEPCARWVLPPEAVCPGCDAALGTRPVSGAGTVFTYTVNHHPFNPAVPPPYVIAIIELAEQDDLRLAANIVDCQPDSVTVGMPVSVRFEEQPGADGAMFVPVFAPRGTA</sequence>
<protein>
    <submittedName>
        <fullName evidence="3">OB-fold domain-containing protein</fullName>
    </submittedName>
</protein>
<dbReference type="InterPro" id="IPR022002">
    <property type="entry name" value="ChsH2_Znr"/>
</dbReference>
<dbReference type="Proteomes" id="UP001651690">
    <property type="component" value="Unassembled WGS sequence"/>
</dbReference>
<proteinExistence type="predicted"/>
<dbReference type="PANTHER" id="PTHR34075">
    <property type="entry name" value="BLR3430 PROTEIN"/>
    <property type="match status" value="1"/>
</dbReference>
<comment type="caution">
    <text evidence="3">The sequence shown here is derived from an EMBL/GenBank/DDBJ whole genome shotgun (WGS) entry which is preliminary data.</text>
</comment>
<dbReference type="Pfam" id="PF01796">
    <property type="entry name" value="OB_ChsH2_C"/>
    <property type="match status" value="1"/>
</dbReference>
<evidence type="ECO:0000259" key="1">
    <source>
        <dbReference type="Pfam" id="PF01796"/>
    </source>
</evidence>